<accession>A0A7L4ZK85</accession>
<evidence type="ECO:0000313" key="2">
    <source>
        <dbReference type="Proteomes" id="UP000464657"/>
    </source>
</evidence>
<sequence>MKFIPILFFLCSISCFSQEKLKDTPKNLIVVLDTIWETEQTPIRLRDAAMRSHGAESEEFIKHQIVYKQNHDINEKKVIAILNTYGWPTKEMIGERGNLTLCNVIQHAENETRIKYLPMMRQAVKDKKLEPRFLARAVDRIATETGDLQIYGGQMKYYPETKSFNVWPVFDPANIDKRRAKIGLEPIAEFLKNRFNFEWNLEEQLKRTAAFEKS</sequence>
<protein>
    <submittedName>
        <fullName evidence="1">Uncharacterized protein</fullName>
    </submittedName>
</protein>
<dbReference type="AlphaFoldDB" id="A0A7L4ZK85"/>
<reference evidence="1 2" key="1">
    <citation type="journal article" date="2013" name="Int. J. Syst. Evol. Microbiol.">
        <title>Kordia antarctica sp. nov., isolated from Antarctic seawater.</title>
        <authorList>
            <person name="Baek K."/>
            <person name="Choi A."/>
            <person name="Kang I."/>
            <person name="Lee K."/>
            <person name="Cho J.C."/>
        </authorList>
    </citation>
    <scope>NUCLEOTIDE SEQUENCE [LARGE SCALE GENOMIC DNA]</scope>
    <source>
        <strain evidence="1 2">IMCC3317</strain>
    </source>
</reference>
<dbReference type="Pfam" id="PF20329">
    <property type="entry name" value="DUF6624"/>
    <property type="match status" value="1"/>
</dbReference>
<dbReference type="RefSeq" id="WP_160129316.1">
    <property type="nucleotide sequence ID" value="NZ_CP019288.1"/>
</dbReference>
<dbReference type="Proteomes" id="UP000464657">
    <property type="component" value="Chromosome"/>
</dbReference>
<dbReference type="EMBL" id="CP019288">
    <property type="protein sequence ID" value="QHI36626.1"/>
    <property type="molecule type" value="Genomic_DNA"/>
</dbReference>
<dbReference type="OrthoDB" id="1164858at2"/>
<gene>
    <name evidence="1" type="ORF">IMCC3317_19890</name>
</gene>
<keyword evidence="2" id="KW-1185">Reference proteome</keyword>
<organism evidence="1 2">
    <name type="scientific">Kordia antarctica</name>
    <dbReference type="NCBI Taxonomy" id="1218801"/>
    <lineage>
        <taxon>Bacteria</taxon>
        <taxon>Pseudomonadati</taxon>
        <taxon>Bacteroidota</taxon>
        <taxon>Flavobacteriia</taxon>
        <taxon>Flavobacteriales</taxon>
        <taxon>Flavobacteriaceae</taxon>
        <taxon>Kordia</taxon>
    </lineage>
</organism>
<evidence type="ECO:0000313" key="1">
    <source>
        <dbReference type="EMBL" id="QHI36626.1"/>
    </source>
</evidence>
<proteinExistence type="predicted"/>
<name>A0A7L4ZK85_9FLAO</name>
<dbReference type="KEGG" id="kan:IMCC3317_19890"/>
<dbReference type="InterPro" id="IPR046732">
    <property type="entry name" value="DUF6624"/>
</dbReference>